<gene>
    <name evidence="1" type="ORF">DAMNIGENAA_21170</name>
</gene>
<evidence type="ECO:0000313" key="1">
    <source>
        <dbReference type="EMBL" id="GLI34684.1"/>
    </source>
</evidence>
<sequence length="123" mass="13162">MSYYVHDVPGRLRVKTPAIKGNPARALQIEELLSKKEGVLSVVSNKTTGSVVINYDSDVLNKEAILDILTKRGHFDPSKAVTNDQLIEDTVSKSGKLVSKAVLGLLMDAAFGGTPLSVLTAIL</sequence>
<dbReference type="RefSeq" id="WP_281794091.1">
    <property type="nucleotide sequence ID" value="NZ_BSDR01000001.1"/>
</dbReference>
<dbReference type="EMBL" id="BSDR01000001">
    <property type="protein sequence ID" value="GLI34684.1"/>
    <property type="molecule type" value="Genomic_DNA"/>
</dbReference>
<dbReference type="Proteomes" id="UP001144372">
    <property type="component" value="Unassembled WGS sequence"/>
</dbReference>
<proteinExistence type="predicted"/>
<reference evidence="1" key="1">
    <citation type="submission" date="2022-12" db="EMBL/GenBank/DDBJ databases">
        <title>Reference genome sequencing for broad-spectrum identification of bacterial and archaeal isolates by mass spectrometry.</title>
        <authorList>
            <person name="Sekiguchi Y."/>
            <person name="Tourlousse D.M."/>
        </authorList>
    </citation>
    <scope>NUCLEOTIDE SEQUENCE</scope>
    <source>
        <strain evidence="1">ASRB1</strain>
    </source>
</reference>
<dbReference type="AlphaFoldDB" id="A0A9W6FT09"/>
<accession>A0A9W6FT09</accession>
<dbReference type="GO" id="GO:0046872">
    <property type="term" value="F:metal ion binding"/>
    <property type="evidence" value="ECO:0007669"/>
    <property type="project" value="InterPro"/>
</dbReference>
<keyword evidence="2" id="KW-1185">Reference proteome</keyword>
<dbReference type="SUPFAM" id="SSF55008">
    <property type="entry name" value="HMA, heavy metal-associated domain"/>
    <property type="match status" value="1"/>
</dbReference>
<comment type="caution">
    <text evidence="1">The sequence shown here is derived from an EMBL/GenBank/DDBJ whole genome shotgun (WGS) entry which is preliminary data.</text>
</comment>
<protein>
    <submittedName>
        <fullName evidence="1">Uncharacterized protein</fullName>
    </submittedName>
</protein>
<dbReference type="Gene3D" id="3.30.70.100">
    <property type="match status" value="1"/>
</dbReference>
<organism evidence="1 2">
    <name type="scientific">Desulforhabdus amnigena</name>
    <dbReference type="NCBI Taxonomy" id="40218"/>
    <lineage>
        <taxon>Bacteria</taxon>
        <taxon>Pseudomonadati</taxon>
        <taxon>Thermodesulfobacteriota</taxon>
        <taxon>Syntrophobacteria</taxon>
        <taxon>Syntrophobacterales</taxon>
        <taxon>Syntrophobacteraceae</taxon>
        <taxon>Desulforhabdus</taxon>
    </lineage>
</organism>
<dbReference type="Pfam" id="PF19991">
    <property type="entry name" value="HMA_2"/>
    <property type="match status" value="1"/>
</dbReference>
<dbReference type="InterPro" id="IPR036163">
    <property type="entry name" value="HMA_dom_sf"/>
</dbReference>
<evidence type="ECO:0000313" key="2">
    <source>
        <dbReference type="Proteomes" id="UP001144372"/>
    </source>
</evidence>
<name>A0A9W6FT09_9BACT</name>